<dbReference type="AlphaFoldDB" id="A0A3S8U1D5"/>
<gene>
    <name evidence="2" type="ORF">EI545_00215</name>
</gene>
<proteinExistence type="predicted"/>
<keyword evidence="3" id="KW-1185">Reference proteome</keyword>
<evidence type="ECO:0000256" key="1">
    <source>
        <dbReference type="SAM" id="SignalP"/>
    </source>
</evidence>
<evidence type="ECO:0000313" key="3">
    <source>
        <dbReference type="Proteomes" id="UP000282002"/>
    </source>
</evidence>
<feature type="signal peptide" evidence="1">
    <location>
        <begin position="1"/>
        <end position="21"/>
    </location>
</feature>
<dbReference type="Proteomes" id="UP000282002">
    <property type="component" value="Chromosome"/>
</dbReference>
<dbReference type="EMBL" id="CP034328">
    <property type="protein sequence ID" value="AZL57401.1"/>
    <property type="molecule type" value="Genomic_DNA"/>
</dbReference>
<keyword evidence="1" id="KW-0732">Signal</keyword>
<dbReference type="KEGG" id="taw:EI545_00215"/>
<dbReference type="PROSITE" id="PS51257">
    <property type="entry name" value="PROKAR_LIPOPROTEIN"/>
    <property type="match status" value="1"/>
</dbReference>
<feature type="chain" id="PRO_5019425161" evidence="1">
    <location>
        <begin position="22"/>
        <end position="38"/>
    </location>
</feature>
<accession>A0A3S8U1D5</accession>
<sequence length="38" mass="3837">MRKLALTLLALLALSACNTIGGVGQDITAGADTVADMF</sequence>
<reference evidence="2 3" key="1">
    <citation type="submission" date="2018-12" db="EMBL/GenBank/DDBJ databases">
        <title>Complete genome sequencing of Tabrizicola sp. K13M18.</title>
        <authorList>
            <person name="Bae J.-W."/>
        </authorList>
    </citation>
    <scope>NUCLEOTIDE SEQUENCE [LARGE SCALE GENOMIC DNA]</scope>
    <source>
        <strain evidence="2 3">K13M18</strain>
    </source>
</reference>
<name>A0A3S8U1D5_9RHOB</name>
<evidence type="ECO:0000313" key="2">
    <source>
        <dbReference type="EMBL" id="AZL57401.1"/>
    </source>
</evidence>
<organism evidence="2 3">
    <name type="scientific">Tabrizicola piscis</name>
    <dbReference type="NCBI Taxonomy" id="2494374"/>
    <lineage>
        <taxon>Bacteria</taxon>
        <taxon>Pseudomonadati</taxon>
        <taxon>Pseudomonadota</taxon>
        <taxon>Alphaproteobacteria</taxon>
        <taxon>Rhodobacterales</taxon>
        <taxon>Paracoccaceae</taxon>
        <taxon>Tabrizicola</taxon>
    </lineage>
</organism>
<dbReference type="RefSeq" id="WP_125323555.1">
    <property type="nucleotide sequence ID" value="NZ_CP034328.1"/>
</dbReference>
<protein>
    <submittedName>
        <fullName evidence="2">Entericidin, EcnA/B family</fullName>
    </submittedName>
</protein>